<evidence type="ECO:0000256" key="1">
    <source>
        <dbReference type="SAM" id="MobiDB-lite"/>
    </source>
</evidence>
<dbReference type="InParanoid" id="A0A165R619"/>
<sequence>MAMLWRKVPNRRNPRMRHLRLITPKDKLLVISIHAHSSLAAVPGAYLVGMFSFTKYDGWPDGRGSAQVGDIDNLCHDNDGRRPESRWPQSYSHRTPL</sequence>
<dbReference type="AlphaFoldDB" id="A0A165R619"/>
<feature type="compositionally biased region" description="Polar residues" evidence="1">
    <location>
        <begin position="87"/>
        <end position="97"/>
    </location>
</feature>
<name>A0A165R619_9AGAM</name>
<gene>
    <name evidence="2" type="ORF">NEOLEDRAFT_1136728</name>
</gene>
<keyword evidence="3" id="KW-1185">Reference proteome</keyword>
<dbReference type="EMBL" id="KV425586">
    <property type="protein sequence ID" value="KZT23355.1"/>
    <property type="molecule type" value="Genomic_DNA"/>
</dbReference>
<organism evidence="2 3">
    <name type="scientific">Neolentinus lepideus HHB14362 ss-1</name>
    <dbReference type="NCBI Taxonomy" id="1314782"/>
    <lineage>
        <taxon>Eukaryota</taxon>
        <taxon>Fungi</taxon>
        <taxon>Dikarya</taxon>
        <taxon>Basidiomycota</taxon>
        <taxon>Agaricomycotina</taxon>
        <taxon>Agaricomycetes</taxon>
        <taxon>Gloeophyllales</taxon>
        <taxon>Gloeophyllaceae</taxon>
        <taxon>Neolentinus</taxon>
    </lineage>
</organism>
<evidence type="ECO:0000313" key="3">
    <source>
        <dbReference type="Proteomes" id="UP000076761"/>
    </source>
</evidence>
<feature type="region of interest" description="Disordered" evidence="1">
    <location>
        <begin position="70"/>
        <end position="97"/>
    </location>
</feature>
<feature type="compositionally biased region" description="Basic and acidic residues" evidence="1">
    <location>
        <begin position="73"/>
        <end position="85"/>
    </location>
</feature>
<protein>
    <submittedName>
        <fullName evidence="2">Uncharacterized protein</fullName>
    </submittedName>
</protein>
<evidence type="ECO:0000313" key="2">
    <source>
        <dbReference type="EMBL" id="KZT23355.1"/>
    </source>
</evidence>
<accession>A0A165R619</accession>
<reference evidence="2 3" key="1">
    <citation type="journal article" date="2016" name="Mol. Biol. Evol.">
        <title>Comparative Genomics of Early-Diverging Mushroom-Forming Fungi Provides Insights into the Origins of Lignocellulose Decay Capabilities.</title>
        <authorList>
            <person name="Nagy L.G."/>
            <person name="Riley R."/>
            <person name="Tritt A."/>
            <person name="Adam C."/>
            <person name="Daum C."/>
            <person name="Floudas D."/>
            <person name="Sun H."/>
            <person name="Yadav J.S."/>
            <person name="Pangilinan J."/>
            <person name="Larsson K.H."/>
            <person name="Matsuura K."/>
            <person name="Barry K."/>
            <person name="Labutti K."/>
            <person name="Kuo R."/>
            <person name="Ohm R.A."/>
            <person name="Bhattacharya S.S."/>
            <person name="Shirouzu T."/>
            <person name="Yoshinaga Y."/>
            <person name="Martin F.M."/>
            <person name="Grigoriev I.V."/>
            <person name="Hibbett D.S."/>
        </authorList>
    </citation>
    <scope>NUCLEOTIDE SEQUENCE [LARGE SCALE GENOMIC DNA]</scope>
    <source>
        <strain evidence="2 3">HHB14362 ss-1</strain>
    </source>
</reference>
<dbReference type="Proteomes" id="UP000076761">
    <property type="component" value="Unassembled WGS sequence"/>
</dbReference>
<proteinExistence type="predicted"/>